<dbReference type="GO" id="GO:0009306">
    <property type="term" value="P:protein secretion"/>
    <property type="evidence" value="ECO:0007669"/>
    <property type="project" value="InterPro"/>
</dbReference>
<proteinExistence type="inferred from homology"/>
<name>A0A2T3NPL0_9GAMM</name>
<evidence type="ECO:0000256" key="3">
    <source>
        <dbReference type="ARBA" id="ARBA00022448"/>
    </source>
</evidence>
<dbReference type="AlphaFoldDB" id="A0A2T3NPL0"/>
<evidence type="ECO:0000313" key="14">
    <source>
        <dbReference type="Proteomes" id="UP000241771"/>
    </source>
</evidence>
<reference evidence="13 14" key="1">
    <citation type="submission" date="2018-01" db="EMBL/GenBank/DDBJ databases">
        <title>Whole genome sequencing of Histamine producing bacteria.</title>
        <authorList>
            <person name="Butler K."/>
        </authorList>
    </citation>
    <scope>NUCLEOTIDE SEQUENCE [LARGE SCALE GENOMIC DNA]</scope>
    <source>
        <strain evidence="13 14">DSM 100436</strain>
    </source>
</reference>
<evidence type="ECO:0000313" key="13">
    <source>
        <dbReference type="EMBL" id="PSW18216.1"/>
    </source>
</evidence>
<evidence type="ECO:0000256" key="1">
    <source>
        <dbReference type="ARBA" id="ARBA00004377"/>
    </source>
</evidence>
<keyword evidence="8 9" id="KW-0472">Membrane</keyword>
<dbReference type="NCBIfam" id="TIGR01843">
    <property type="entry name" value="type_I_hlyD"/>
    <property type="match status" value="1"/>
</dbReference>
<dbReference type="InterPro" id="IPR006144">
    <property type="entry name" value="Secretion_HlyD_CS"/>
</dbReference>
<dbReference type="PANTHER" id="PTHR30386:SF26">
    <property type="entry name" value="TRANSPORT PROTEIN COMB"/>
    <property type="match status" value="1"/>
</dbReference>
<dbReference type="Gene3D" id="2.40.30.170">
    <property type="match status" value="1"/>
</dbReference>
<dbReference type="InterPro" id="IPR010129">
    <property type="entry name" value="T1SS_HlyD"/>
</dbReference>
<keyword evidence="14" id="KW-1185">Reference proteome</keyword>
<feature type="domain" description="AprE-like long alpha-helical hairpin" evidence="11">
    <location>
        <begin position="136"/>
        <end position="316"/>
    </location>
</feature>
<dbReference type="Proteomes" id="UP000241771">
    <property type="component" value="Unassembled WGS sequence"/>
</dbReference>
<gene>
    <name evidence="13" type="ORF">C9I98_17710</name>
</gene>
<keyword evidence="5 9" id="KW-0997">Cell inner membrane</keyword>
<comment type="similarity">
    <text evidence="2 9">Belongs to the membrane fusion protein (MFP) (TC 8.A.1) family.</text>
</comment>
<feature type="coiled-coil region" evidence="10">
    <location>
        <begin position="261"/>
        <end position="310"/>
    </location>
</feature>
<dbReference type="OrthoDB" id="9775513at2"/>
<keyword evidence="10" id="KW-0175">Coiled coil</keyword>
<keyword evidence="7 9" id="KW-1133">Transmembrane helix</keyword>
<dbReference type="Pfam" id="PF25994">
    <property type="entry name" value="HH_AprE"/>
    <property type="match status" value="1"/>
</dbReference>
<comment type="subcellular location">
    <subcellularLocation>
        <location evidence="1 9">Cell inner membrane</location>
        <topology evidence="1 9">Single-pass membrane protein</topology>
    </subcellularLocation>
</comment>
<keyword evidence="6 9" id="KW-0812">Transmembrane</keyword>
<dbReference type="Pfam" id="PF26002">
    <property type="entry name" value="Beta-barrel_AprE"/>
    <property type="match status" value="1"/>
</dbReference>
<protein>
    <recommendedName>
        <fullName evidence="9">Membrane fusion protein (MFP) family protein</fullName>
    </recommendedName>
</protein>
<evidence type="ECO:0000256" key="2">
    <source>
        <dbReference type="ARBA" id="ARBA00009477"/>
    </source>
</evidence>
<comment type="caution">
    <text evidence="13">The sequence shown here is derived from an EMBL/GenBank/DDBJ whole genome shotgun (WGS) entry which is preliminary data.</text>
</comment>
<feature type="transmembrane region" description="Helical" evidence="9">
    <location>
        <begin position="57"/>
        <end position="75"/>
    </location>
</feature>
<evidence type="ECO:0000256" key="8">
    <source>
        <dbReference type="ARBA" id="ARBA00023136"/>
    </source>
</evidence>
<accession>A0A2T3NPL0</accession>
<evidence type="ECO:0000259" key="11">
    <source>
        <dbReference type="Pfam" id="PF25994"/>
    </source>
</evidence>
<dbReference type="InterPro" id="IPR058982">
    <property type="entry name" value="Beta-barrel_AprE"/>
</dbReference>
<organism evidence="13 14">
    <name type="scientific">Photobacterium sanctipauli</name>
    <dbReference type="NCBI Taxonomy" id="1342794"/>
    <lineage>
        <taxon>Bacteria</taxon>
        <taxon>Pseudomonadati</taxon>
        <taxon>Pseudomonadota</taxon>
        <taxon>Gammaproteobacteria</taxon>
        <taxon>Vibrionales</taxon>
        <taxon>Vibrionaceae</taxon>
        <taxon>Photobacterium</taxon>
    </lineage>
</organism>
<dbReference type="InterPro" id="IPR058781">
    <property type="entry name" value="HH_AprE-like"/>
</dbReference>
<dbReference type="PROSITE" id="PS00543">
    <property type="entry name" value="HLYD_FAMILY"/>
    <property type="match status" value="1"/>
</dbReference>
<dbReference type="InterPro" id="IPR050739">
    <property type="entry name" value="MFP"/>
</dbReference>
<feature type="domain" description="AprE-like beta-barrel" evidence="12">
    <location>
        <begin position="360"/>
        <end position="447"/>
    </location>
</feature>
<dbReference type="RefSeq" id="WP_036816385.1">
    <property type="nucleotide sequence ID" value="NZ_JGVO01000025.1"/>
</dbReference>
<evidence type="ECO:0000256" key="5">
    <source>
        <dbReference type="ARBA" id="ARBA00022519"/>
    </source>
</evidence>
<evidence type="ECO:0000256" key="9">
    <source>
        <dbReference type="RuleBase" id="RU365093"/>
    </source>
</evidence>
<dbReference type="PRINTS" id="PR01490">
    <property type="entry name" value="RTXTOXIND"/>
</dbReference>
<evidence type="ECO:0000256" key="4">
    <source>
        <dbReference type="ARBA" id="ARBA00022475"/>
    </source>
</evidence>
<dbReference type="GO" id="GO:0005886">
    <property type="term" value="C:plasma membrane"/>
    <property type="evidence" value="ECO:0007669"/>
    <property type="project" value="UniProtKB-SubCell"/>
</dbReference>
<dbReference type="EMBL" id="PYMA01000012">
    <property type="protein sequence ID" value="PSW18216.1"/>
    <property type="molecule type" value="Genomic_DNA"/>
</dbReference>
<keyword evidence="4 9" id="KW-1003">Cell membrane</keyword>
<evidence type="ECO:0000256" key="10">
    <source>
        <dbReference type="SAM" id="Coils"/>
    </source>
</evidence>
<dbReference type="PANTHER" id="PTHR30386">
    <property type="entry name" value="MEMBRANE FUSION SUBUNIT OF EMRAB-TOLC MULTIDRUG EFFLUX PUMP"/>
    <property type="match status" value="1"/>
</dbReference>
<evidence type="ECO:0000259" key="12">
    <source>
        <dbReference type="Pfam" id="PF26002"/>
    </source>
</evidence>
<evidence type="ECO:0000256" key="7">
    <source>
        <dbReference type="ARBA" id="ARBA00022989"/>
    </source>
</evidence>
<sequence>MAEELVDYKNNQLTEKDERTDFVERIEAISKDTNRHTNSAVHVLEGKMLSGRKATRTVVVTVFIFFLLAVVWSYFAKLEEVSTARGELVPVATLERLQHLEGGMVQEYFVSKGDVVQKGDIIATLKDESRTSQDTISKNQLLSHLFARERLVALLNARPAEFENVLNDGSDDYQSLRVVHEQLYLSEQALINAEDTFLSGQVESKEKLVESMSNRLLSSEKQLKLIQEQVRMRQTLYDQQTSSYLELVNSQIQEMNMIREIENLQESIMTTEDALIDLRNQWQQTVSARLAKYSAELKLEEDKIQELSQTRRVDTDKTERLVIRSPVYGIIKDLPIKHESAVLEPGGILAEIIPLEEGLKAEVKINPKDIGFVQVGQPVALKFDTYDFTKYGALEGILTNISASTFSEEDEIYYKGDVKLAANNLNAMGGQFPVKPGMEMNADISTGEKRVIEYVVKPVVFGLKEAFRER</sequence>
<keyword evidence="3 9" id="KW-0813">Transport</keyword>
<evidence type="ECO:0000256" key="6">
    <source>
        <dbReference type="ARBA" id="ARBA00022692"/>
    </source>
</evidence>